<reference evidence="5" key="2">
    <citation type="submission" date="2012-01" db="EMBL/GenBank/DDBJ databases">
        <title>Complete sequence of chromosome of Marinitoga piezophila KA3.</title>
        <authorList>
            <person name="Lucas S."/>
            <person name="Han J."/>
            <person name="Lapidus A."/>
            <person name="Cheng J.-F."/>
            <person name="Goodwin L."/>
            <person name="Pitluck S."/>
            <person name="Peters L."/>
            <person name="Mikhailova N."/>
            <person name="Teshima H."/>
            <person name="Detter J.C."/>
            <person name="Han C."/>
            <person name="Tapia R."/>
            <person name="Land M."/>
            <person name="Hauser L."/>
            <person name="Kyrpides N."/>
            <person name="Ivanova N."/>
            <person name="Pagani I."/>
            <person name="Jebbar M."/>
            <person name="Vannier P."/>
            <person name="Oger P."/>
            <person name="Cario A."/>
            <person name="Bartlett D."/>
            <person name="Noll K.M."/>
            <person name="Woyke T."/>
        </authorList>
    </citation>
    <scope>NUCLEOTIDE SEQUENCE [LARGE SCALE GENOMIC DNA]</scope>
    <source>
        <strain evidence="5">DSM 14283 / JCM 11233 / KA3</strain>
    </source>
</reference>
<proteinExistence type="predicted"/>
<reference evidence="4 5" key="1">
    <citation type="journal article" date="2012" name="J. Bacteriol.">
        <title>Complete Genome Sequence of the Thermophilic, Piezophilic, Heterotrophic Bacterium Marinitoga piezophila KA3.</title>
        <authorList>
            <person name="Lucas S."/>
            <person name="Han J."/>
            <person name="Lapidus A."/>
            <person name="Cheng J.F."/>
            <person name="Goodwin L.A."/>
            <person name="Pitluck S."/>
            <person name="Peters L."/>
            <person name="Mikhailova N."/>
            <person name="Teshima H."/>
            <person name="Detter J.C."/>
            <person name="Han C."/>
            <person name="Tapia R."/>
            <person name="Land M."/>
            <person name="Hauser L."/>
            <person name="Kyrpides N.C."/>
            <person name="Ivanova N."/>
            <person name="Pagani I."/>
            <person name="Vannier P."/>
            <person name="Oger P."/>
            <person name="Bartlett D.H."/>
            <person name="Noll K.M."/>
            <person name="Woyke T."/>
            <person name="Jebbar M."/>
        </authorList>
    </citation>
    <scope>NUCLEOTIDE SEQUENCE [LARGE SCALE GENOMIC DNA]</scope>
    <source>
        <strain evidence="5">DSM 14283 / JCM 11233 / KA3</strain>
    </source>
</reference>
<gene>
    <name evidence="4" type="ordered locus">Marpi_1250</name>
</gene>
<protein>
    <submittedName>
        <fullName evidence="4">Glycosyltransferase</fullName>
    </submittedName>
</protein>
<dbReference type="Pfam" id="PF00534">
    <property type="entry name" value="Glycos_transf_1"/>
    <property type="match status" value="1"/>
</dbReference>
<evidence type="ECO:0000256" key="2">
    <source>
        <dbReference type="ARBA" id="ARBA00022679"/>
    </source>
</evidence>
<keyword evidence="1" id="KW-0328">Glycosyltransferase</keyword>
<keyword evidence="5" id="KW-1185">Reference proteome</keyword>
<accession>H2J2W3</accession>
<keyword evidence="2 4" id="KW-0808">Transferase</keyword>
<dbReference type="GO" id="GO:0016757">
    <property type="term" value="F:glycosyltransferase activity"/>
    <property type="evidence" value="ECO:0007669"/>
    <property type="project" value="UniProtKB-KW"/>
</dbReference>
<evidence type="ECO:0000313" key="4">
    <source>
        <dbReference type="EMBL" id="AEX85654.1"/>
    </source>
</evidence>
<evidence type="ECO:0000313" key="5">
    <source>
        <dbReference type="Proteomes" id="UP000007161"/>
    </source>
</evidence>
<dbReference type="PANTHER" id="PTHR12526:SF629">
    <property type="entry name" value="TEICHURONIC ACID BIOSYNTHESIS GLYCOSYLTRANSFERASE TUAH-RELATED"/>
    <property type="match status" value="1"/>
</dbReference>
<dbReference type="KEGG" id="mpz:Marpi_1250"/>
<name>H2J2W3_MARPK</name>
<dbReference type="eggNOG" id="COG0438">
    <property type="taxonomic scope" value="Bacteria"/>
</dbReference>
<evidence type="ECO:0000259" key="3">
    <source>
        <dbReference type="Pfam" id="PF00534"/>
    </source>
</evidence>
<dbReference type="Gene3D" id="3.40.50.2000">
    <property type="entry name" value="Glycogen Phosphorylase B"/>
    <property type="match status" value="2"/>
</dbReference>
<dbReference type="OrthoDB" id="9806653at2"/>
<dbReference type="HOGENOM" id="CLU_055416_0_0_0"/>
<dbReference type="RefSeq" id="WP_014296725.1">
    <property type="nucleotide sequence ID" value="NC_016751.1"/>
</dbReference>
<dbReference type="SUPFAM" id="SSF53756">
    <property type="entry name" value="UDP-Glycosyltransferase/glycogen phosphorylase"/>
    <property type="match status" value="1"/>
</dbReference>
<feature type="domain" description="Glycosyl transferase family 1" evidence="3">
    <location>
        <begin position="215"/>
        <end position="376"/>
    </location>
</feature>
<dbReference type="PANTHER" id="PTHR12526">
    <property type="entry name" value="GLYCOSYLTRANSFERASE"/>
    <property type="match status" value="1"/>
</dbReference>
<dbReference type="InterPro" id="IPR001296">
    <property type="entry name" value="Glyco_trans_1"/>
</dbReference>
<organism evidence="4 5">
    <name type="scientific">Marinitoga piezophila (strain DSM 14283 / JCM 11233 / KA3)</name>
    <dbReference type="NCBI Taxonomy" id="443254"/>
    <lineage>
        <taxon>Bacteria</taxon>
        <taxon>Thermotogati</taxon>
        <taxon>Thermotogota</taxon>
        <taxon>Thermotogae</taxon>
        <taxon>Petrotogales</taxon>
        <taxon>Petrotogaceae</taxon>
        <taxon>Marinitoga</taxon>
    </lineage>
</organism>
<dbReference type="AlphaFoldDB" id="H2J2W3"/>
<dbReference type="STRING" id="443254.Marpi_1250"/>
<sequence length="409" mass="48113">MNRRKLFLFTNKFPYDKDEEFLETEIPILANYFDIIIVPRYPLGNIRPIPENVEIDNFFIDYLSNRKISILGLTRFHKFIKEFINSKKIISYKSLEYFGMEFLLKKWYKKYSIDSTVIFYSYWLASQAYGLTQLNKNSNYKHIVISRTHRWDLYEDANIYHYLPLRKEILKDIDKVFCISDDGKNYLTKKYPEYSDKFEVSRLGVLPQTNLNKGSKDDMFRIVTCSDLVPFKRVHLVVEALSILGKKVNKRILWSHIGKGPLKEEIEELANKLLSKTNIEYKFLGYLKNKDVLNFYANNPIDLFINVSESEGLPVSIMEALSFGIPVMATNVGGTRELVDENIGKLLPSDLTANILADHIEQFINLSEKDKLFKRKNALKRWNEKVNALKNYEDFSKRILKLLNNKKYH</sequence>
<dbReference type="EMBL" id="CP003257">
    <property type="protein sequence ID" value="AEX85654.1"/>
    <property type="molecule type" value="Genomic_DNA"/>
</dbReference>
<evidence type="ECO:0000256" key="1">
    <source>
        <dbReference type="ARBA" id="ARBA00022676"/>
    </source>
</evidence>
<dbReference type="Proteomes" id="UP000007161">
    <property type="component" value="Chromosome"/>
</dbReference>